<evidence type="ECO:0000313" key="2">
    <source>
        <dbReference type="Proteomes" id="UP000320811"/>
    </source>
</evidence>
<comment type="caution">
    <text evidence="1">The sequence shown here is derived from an EMBL/GenBank/DDBJ whole genome shotgun (WGS) entry which is preliminary data.</text>
</comment>
<accession>A0A561PB42</accession>
<name>A0A561PB42_9BACT</name>
<dbReference type="EMBL" id="VIWO01000009">
    <property type="protein sequence ID" value="TWF35347.1"/>
    <property type="molecule type" value="Genomic_DNA"/>
</dbReference>
<gene>
    <name evidence="1" type="ORF">FHW36_109137</name>
</gene>
<reference evidence="1 2" key="1">
    <citation type="submission" date="2019-06" db="EMBL/GenBank/DDBJ databases">
        <title>Sorghum-associated microbial communities from plants grown in Nebraska, USA.</title>
        <authorList>
            <person name="Schachtman D."/>
        </authorList>
    </citation>
    <scope>NUCLEOTIDE SEQUENCE [LARGE SCALE GENOMIC DNA]</scope>
    <source>
        <strain evidence="1 2">1209</strain>
    </source>
</reference>
<keyword evidence="2" id="KW-1185">Reference proteome</keyword>
<evidence type="ECO:0000313" key="1">
    <source>
        <dbReference type="EMBL" id="TWF35347.1"/>
    </source>
</evidence>
<protein>
    <submittedName>
        <fullName evidence="1">Uncharacterized protein</fullName>
    </submittedName>
</protein>
<sequence length="57" mass="6347">MAAGRYSTGYAGFGQPVGKEGQLYVATTSKKKSNYEHYHDNREIRYCKIVYPAGING</sequence>
<organism evidence="1 2">
    <name type="scientific">Chitinophaga polysaccharea</name>
    <dbReference type="NCBI Taxonomy" id="1293035"/>
    <lineage>
        <taxon>Bacteria</taxon>
        <taxon>Pseudomonadati</taxon>
        <taxon>Bacteroidota</taxon>
        <taxon>Chitinophagia</taxon>
        <taxon>Chitinophagales</taxon>
        <taxon>Chitinophagaceae</taxon>
        <taxon>Chitinophaga</taxon>
    </lineage>
</organism>
<proteinExistence type="predicted"/>
<dbReference type="AlphaFoldDB" id="A0A561PB42"/>
<dbReference type="Proteomes" id="UP000320811">
    <property type="component" value="Unassembled WGS sequence"/>
</dbReference>